<evidence type="ECO:0000256" key="6">
    <source>
        <dbReference type="ARBA" id="ARBA00036832"/>
    </source>
</evidence>
<keyword evidence="5 8" id="KW-0456">Lyase</keyword>
<dbReference type="Pfam" id="PF04909">
    <property type="entry name" value="Amidohydro_2"/>
    <property type="match status" value="1"/>
</dbReference>
<dbReference type="InterPro" id="IPR006680">
    <property type="entry name" value="Amidohydro-rel"/>
</dbReference>
<evidence type="ECO:0000256" key="5">
    <source>
        <dbReference type="ARBA" id="ARBA00023239"/>
    </source>
</evidence>
<dbReference type="AlphaFoldDB" id="A0AAN8N5F3"/>
<dbReference type="Gene3D" id="3.20.20.140">
    <property type="entry name" value="Metal-dependent hydrolases"/>
    <property type="match status" value="1"/>
</dbReference>
<evidence type="ECO:0000313" key="10">
    <source>
        <dbReference type="EMBL" id="KAK6351035.1"/>
    </source>
</evidence>
<evidence type="ECO:0000256" key="7">
    <source>
        <dbReference type="ARBA" id="ARBA00038889"/>
    </source>
</evidence>
<organism evidence="10 11">
    <name type="scientific">Orbilia javanica</name>
    <dbReference type="NCBI Taxonomy" id="47235"/>
    <lineage>
        <taxon>Eukaryota</taxon>
        <taxon>Fungi</taxon>
        <taxon>Dikarya</taxon>
        <taxon>Ascomycota</taxon>
        <taxon>Pezizomycotina</taxon>
        <taxon>Orbiliomycetes</taxon>
        <taxon>Orbiliales</taxon>
        <taxon>Orbiliaceae</taxon>
        <taxon>Orbilia</taxon>
    </lineage>
</organism>
<keyword evidence="4" id="KW-0862">Zinc</keyword>
<sequence>MSQYPTKFDVHHHFVPDFYVEALEANGGDPSGWTIPKWTLESSETLMENIGVGTTIFSMTAPGPSIYKDPSKAAILARKTNIFAARIRDSNPKKFGFFAALPSLLNKESAIAEIRYALDELKADGVTLFTRYGPDNHYLGHPDFQEIWQELNERSAVVFVHPTHGVDTSLVAPSLPQPMIDYPHETIRTAMDIILSGTIRKNRNCKIILSHAGGTLPYLALRVAAMMPHTPFGKSNGLSTDEITEDARSFYFDLALSGNEFTLGLLLKFAKPGHVLFGSDFPYAPTKGIEYLTDGFDRYQFSEEERIAINRGNAEALFPRFKLYSEKKE</sequence>
<evidence type="ECO:0000256" key="3">
    <source>
        <dbReference type="ARBA" id="ARBA00022793"/>
    </source>
</evidence>
<evidence type="ECO:0000259" key="9">
    <source>
        <dbReference type="Pfam" id="PF04909"/>
    </source>
</evidence>
<dbReference type="GO" id="GO:0005829">
    <property type="term" value="C:cytosol"/>
    <property type="evidence" value="ECO:0007669"/>
    <property type="project" value="TreeGrafter"/>
</dbReference>
<dbReference type="GO" id="GO:0047596">
    <property type="term" value="F:6-methylsalicylate decarboxylase activity"/>
    <property type="evidence" value="ECO:0007669"/>
    <property type="project" value="UniProtKB-EC"/>
</dbReference>
<dbReference type="SUPFAM" id="SSF51556">
    <property type="entry name" value="Metallo-dependent hydrolases"/>
    <property type="match status" value="1"/>
</dbReference>
<keyword evidence="2" id="KW-0479">Metal-binding</keyword>
<feature type="domain" description="Amidohydrolase-related" evidence="9">
    <location>
        <begin position="9"/>
        <end position="319"/>
    </location>
</feature>
<gene>
    <name evidence="10" type="ORF">TWF718_004210</name>
</gene>
<dbReference type="EMBL" id="JAVHNR010000002">
    <property type="protein sequence ID" value="KAK6351035.1"/>
    <property type="molecule type" value="Genomic_DNA"/>
</dbReference>
<evidence type="ECO:0000256" key="8">
    <source>
        <dbReference type="RuleBase" id="RU366045"/>
    </source>
</evidence>
<dbReference type="EC" id="4.1.1.52" evidence="7"/>
<evidence type="ECO:0000256" key="4">
    <source>
        <dbReference type="ARBA" id="ARBA00022833"/>
    </source>
</evidence>
<evidence type="ECO:0000256" key="1">
    <source>
        <dbReference type="ARBA" id="ARBA00005871"/>
    </source>
</evidence>
<keyword evidence="3 8" id="KW-0210">Decarboxylase</keyword>
<dbReference type="PANTHER" id="PTHR21240:SF29">
    <property type="entry name" value="AMIDOHYDROLASE-RELATED DOMAIN-CONTAINING PROTEIN"/>
    <property type="match status" value="1"/>
</dbReference>
<evidence type="ECO:0000313" key="11">
    <source>
        <dbReference type="Proteomes" id="UP001313282"/>
    </source>
</evidence>
<comment type="similarity">
    <text evidence="1">Belongs to the metallo-dependent hydrolases superfamily. ACMSD family.</text>
</comment>
<dbReference type="GO" id="GO:0019748">
    <property type="term" value="P:secondary metabolic process"/>
    <property type="evidence" value="ECO:0007669"/>
    <property type="project" value="TreeGrafter"/>
</dbReference>
<reference evidence="10 11" key="1">
    <citation type="submission" date="2019-10" db="EMBL/GenBank/DDBJ databases">
        <authorList>
            <person name="Palmer J.M."/>
        </authorList>
    </citation>
    <scope>NUCLEOTIDE SEQUENCE [LARGE SCALE GENOMIC DNA]</scope>
    <source>
        <strain evidence="10 11">TWF718</strain>
    </source>
</reference>
<comment type="catalytic activity">
    <reaction evidence="6">
        <text>6-methylsalicylate + H(+) = 3-methylphenol + CO2</text>
        <dbReference type="Rhea" id="RHEA:23112"/>
        <dbReference type="ChEBI" id="CHEBI:15378"/>
        <dbReference type="ChEBI" id="CHEBI:16526"/>
        <dbReference type="ChEBI" id="CHEBI:17231"/>
        <dbReference type="ChEBI" id="CHEBI:36658"/>
        <dbReference type="EC" id="4.1.1.52"/>
    </reaction>
    <physiologicalReaction direction="left-to-right" evidence="6">
        <dbReference type="Rhea" id="RHEA:23113"/>
    </physiologicalReaction>
</comment>
<dbReference type="InterPro" id="IPR032466">
    <property type="entry name" value="Metal_Hydrolase"/>
</dbReference>
<dbReference type="InterPro" id="IPR032465">
    <property type="entry name" value="ACMSD"/>
</dbReference>
<protein>
    <recommendedName>
        <fullName evidence="7">6-methylsalicylate decarboxylase</fullName>
        <ecNumber evidence="7">4.1.1.52</ecNumber>
    </recommendedName>
</protein>
<accession>A0AAN8N5F3</accession>
<name>A0AAN8N5F3_9PEZI</name>
<evidence type="ECO:0000256" key="2">
    <source>
        <dbReference type="ARBA" id="ARBA00022723"/>
    </source>
</evidence>
<dbReference type="GO" id="GO:0016787">
    <property type="term" value="F:hydrolase activity"/>
    <property type="evidence" value="ECO:0007669"/>
    <property type="project" value="InterPro"/>
</dbReference>
<comment type="caution">
    <text evidence="10">The sequence shown here is derived from an EMBL/GenBank/DDBJ whole genome shotgun (WGS) entry which is preliminary data.</text>
</comment>
<dbReference type="GO" id="GO:0046872">
    <property type="term" value="F:metal ion binding"/>
    <property type="evidence" value="ECO:0007669"/>
    <property type="project" value="UniProtKB-KW"/>
</dbReference>
<proteinExistence type="inferred from homology"/>
<dbReference type="Proteomes" id="UP001313282">
    <property type="component" value="Unassembled WGS sequence"/>
</dbReference>
<dbReference type="PANTHER" id="PTHR21240">
    <property type="entry name" value="2-AMINO-3-CARBOXYLMUCONATE-6-SEMIALDEHYDE DECARBOXYLASE"/>
    <property type="match status" value="1"/>
</dbReference>
<keyword evidence="11" id="KW-1185">Reference proteome</keyword>